<organism evidence="2 3">
    <name type="scientific">Brachyspira catarrhinii</name>
    <dbReference type="NCBI Taxonomy" id="2528966"/>
    <lineage>
        <taxon>Bacteria</taxon>
        <taxon>Pseudomonadati</taxon>
        <taxon>Spirochaetota</taxon>
        <taxon>Spirochaetia</taxon>
        <taxon>Brachyspirales</taxon>
        <taxon>Brachyspiraceae</taxon>
        <taxon>Brachyspira</taxon>
    </lineage>
</organism>
<proteinExistence type="predicted"/>
<dbReference type="RefSeq" id="WP_137998528.1">
    <property type="nucleotide sequence ID" value="NZ_SJDU01000189.1"/>
</dbReference>
<comment type="caution">
    <text evidence="2">The sequence shown here is derived from an EMBL/GenBank/DDBJ whole genome shotgun (WGS) entry which is preliminary data.</text>
</comment>
<evidence type="ECO:0000256" key="1">
    <source>
        <dbReference type="SAM" id="Coils"/>
    </source>
</evidence>
<gene>
    <name evidence="2" type="ORF">EZH24_07655</name>
</gene>
<protein>
    <submittedName>
        <fullName evidence="2">Uncharacterized protein</fullName>
    </submittedName>
</protein>
<accession>A0ABY2TQD8</accession>
<feature type="coiled-coil region" evidence="1">
    <location>
        <begin position="201"/>
        <end position="243"/>
    </location>
</feature>
<dbReference type="EMBL" id="SJDU01000189">
    <property type="protein sequence ID" value="TKZ34543.1"/>
    <property type="molecule type" value="Genomic_DNA"/>
</dbReference>
<evidence type="ECO:0000313" key="3">
    <source>
        <dbReference type="Proteomes" id="UP000310168"/>
    </source>
</evidence>
<reference evidence="2 3" key="1">
    <citation type="journal article" date="2019" name="Anaerobe">
        <title>Brachyspira catarrhinii sp. nov., an anaerobic intestinal spirochaete isolated from vervet monkeys may have been misidentified as Brachyspira aalborgi in previous studies.</title>
        <authorList>
            <person name="Phillips N.D."/>
            <person name="La T."/>
            <person name="Hampson D.J."/>
        </authorList>
    </citation>
    <scope>NUCLEOTIDE SEQUENCE [LARGE SCALE GENOMIC DNA]</scope>
    <source>
        <strain evidence="2 3">Z12</strain>
    </source>
</reference>
<keyword evidence="1" id="KW-0175">Coiled coil</keyword>
<dbReference type="Proteomes" id="UP000310168">
    <property type="component" value="Unassembled WGS sequence"/>
</dbReference>
<sequence>MGFFSDLWDFACDCVGGVVEAVSDIKDAVVDFFSGTKTKTIDTSTHVVKNMPEEIYDQRTATINQTMEMNKFLDETRDKYRKILHDKEEATIKYARDIFDKILKEVDKKIIKSNDNKSININDIDIKFNQSIYDFRNTFSSTILDKITLSNGKCEDILKIEDTSTKRKKMENYLNGLIDDALDNFCKGIDDITKNTISAIEDNINRVLSNHKESIKNIEKELNENMKLKDDEIEKKRKEYDRREKIIKSLIA</sequence>
<name>A0ABY2TQD8_9SPIR</name>
<evidence type="ECO:0000313" key="2">
    <source>
        <dbReference type="EMBL" id="TKZ34543.1"/>
    </source>
</evidence>
<keyword evidence="3" id="KW-1185">Reference proteome</keyword>